<sequence length="89" mass="10175">MVTRHCSSGSNRQGDITCLCLARILRHVDHPISSGWLDIFKVRLEIAFKAIGEITSANNIDMSKWDKQRESILKDYQSCDIFNAYETVL</sequence>
<organism evidence="1 2">
    <name type="scientific">Plakobranchus ocellatus</name>
    <dbReference type="NCBI Taxonomy" id="259542"/>
    <lineage>
        <taxon>Eukaryota</taxon>
        <taxon>Metazoa</taxon>
        <taxon>Spiralia</taxon>
        <taxon>Lophotrochozoa</taxon>
        <taxon>Mollusca</taxon>
        <taxon>Gastropoda</taxon>
        <taxon>Heterobranchia</taxon>
        <taxon>Euthyneura</taxon>
        <taxon>Panpulmonata</taxon>
        <taxon>Sacoglossa</taxon>
        <taxon>Placobranchoidea</taxon>
        <taxon>Plakobranchidae</taxon>
        <taxon>Plakobranchus</taxon>
    </lineage>
</organism>
<evidence type="ECO:0000313" key="2">
    <source>
        <dbReference type="Proteomes" id="UP000735302"/>
    </source>
</evidence>
<gene>
    <name evidence="1" type="ORF">PoB_004030600</name>
</gene>
<reference evidence="1 2" key="1">
    <citation type="journal article" date="2021" name="Elife">
        <title>Chloroplast acquisition without the gene transfer in kleptoplastic sea slugs, Plakobranchus ocellatus.</title>
        <authorList>
            <person name="Maeda T."/>
            <person name="Takahashi S."/>
            <person name="Yoshida T."/>
            <person name="Shimamura S."/>
            <person name="Takaki Y."/>
            <person name="Nagai Y."/>
            <person name="Toyoda A."/>
            <person name="Suzuki Y."/>
            <person name="Arimoto A."/>
            <person name="Ishii H."/>
            <person name="Satoh N."/>
            <person name="Nishiyama T."/>
            <person name="Hasebe M."/>
            <person name="Maruyama T."/>
            <person name="Minagawa J."/>
            <person name="Obokata J."/>
            <person name="Shigenobu S."/>
        </authorList>
    </citation>
    <scope>NUCLEOTIDE SEQUENCE [LARGE SCALE GENOMIC DNA]</scope>
</reference>
<name>A0AAV4B4Q3_9GAST</name>
<dbReference type="AlphaFoldDB" id="A0AAV4B4Q3"/>
<comment type="caution">
    <text evidence="1">The sequence shown here is derived from an EMBL/GenBank/DDBJ whole genome shotgun (WGS) entry which is preliminary data.</text>
</comment>
<proteinExistence type="predicted"/>
<keyword evidence="2" id="KW-1185">Reference proteome</keyword>
<evidence type="ECO:0000313" key="1">
    <source>
        <dbReference type="EMBL" id="GFO13801.1"/>
    </source>
</evidence>
<protein>
    <submittedName>
        <fullName evidence="1">Tigger transposable element-derived protein 3</fullName>
    </submittedName>
</protein>
<dbReference type="Proteomes" id="UP000735302">
    <property type="component" value="Unassembled WGS sequence"/>
</dbReference>
<accession>A0AAV4B4Q3</accession>
<dbReference type="EMBL" id="BLXT01004508">
    <property type="protein sequence ID" value="GFO13801.1"/>
    <property type="molecule type" value="Genomic_DNA"/>
</dbReference>